<keyword evidence="6" id="KW-1185">Reference proteome</keyword>
<dbReference type="GO" id="GO:0003700">
    <property type="term" value="F:DNA-binding transcription factor activity"/>
    <property type="evidence" value="ECO:0007669"/>
    <property type="project" value="InterPro"/>
</dbReference>
<dbReference type="InterPro" id="IPR036390">
    <property type="entry name" value="WH_DNA-bd_sf"/>
</dbReference>
<evidence type="ECO:0000313" key="6">
    <source>
        <dbReference type="Proteomes" id="UP000541470"/>
    </source>
</evidence>
<dbReference type="SUPFAM" id="SSF46785">
    <property type="entry name" value="Winged helix' DNA-binding domain"/>
    <property type="match status" value="1"/>
</dbReference>
<dbReference type="PANTHER" id="PTHR33164:SF105">
    <property type="entry name" value="TRANSCRIPTIONAL REPRESSOR PROTEIN-RELATED"/>
    <property type="match status" value="1"/>
</dbReference>
<evidence type="ECO:0000256" key="2">
    <source>
        <dbReference type="ARBA" id="ARBA00023125"/>
    </source>
</evidence>
<dbReference type="RefSeq" id="WP_169588852.1">
    <property type="nucleotide sequence ID" value="NZ_JABBGK010000001.1"/>
</dbReference>
<dbReference type="GO" id="GO:0003677">
    <property type="term" value="F:DNA binding"/>
    <property type="evidence" value="ECO:0007669"/>
    <property type="project" value="UniProtKB-KW"/>
</dbReference>
<sequence>MSDIEDDGIWQHCSSSAVRRAARQLGQLYDDVLGDSGLRGTQFSLLSQIGHAGEPTQKVLAEAMVMDLSALGHTLKPLVRDGLVELVPDEKDRRAKRVRLTAAGKAKQREMTQRWKIAQARFDAAFGKERSEELRRTLSFIASKDFAEAFLLGKKD</sequence>
<dbReference type="Pfam" id="PF12802">
    <property type="entry name" value="MarR_2"/>
    <property type="match status" value="1"/>
</dbReference>
<evidence type="ECO:0000313" key="5">
    <source>
        <dbReference type="EMBL" id="NML74048.1"/>
    </source>
</evidence>
<gene>
    <name evidence="5" type="ORF">HHL25_07935</name>
</gene>
<protein>
    <submittedName>
        <fullName evidence="5">Winged helix-turn-helix transcriptional regulator</fullName>
    </submittedName>
</protein>
<dbReference type="PROSITE" id="PS50995">
    <property type="entry name" value="HTH_MARR_2"/>
    <property type="match status" value="1"/>
</dbReference>
<dbReference type="InterPro" id="IPR023187">
    <property type="entry name" value="Tscrpt_reg_MarR-type_CS"/>
</dbReference>
<dbReference type="EMBL" id="JABBGK010000001">
    <property type="protein sequence ID" value="NML74048.1"/>
    <property type="molecule type" value="Genomic_DNA"/>
</dbReference>
<evidence type="ECO:0000256" key="3">
    <source>
        <dbReference type="ARBA" id="ARBA00023163"/>
    </source>
</evidence>
<feature type="domain" description="HTH marR-type" evidence="4">
    <location>
        <begin position="11"/>
        <end position="143"/>
    </location>
</feature>
<evidence type="ECO:0000256" key="1">
    <source>
        <dbReference type="ARBA" id="ARBA00023015"/>
    </source>
</evidence>
<accession>A0A7Y0AV66</accession>
<dbReference type="InterPro" id="IPR036388">
    <property type="entry name" value="WH-like_DNA-bd_sf"/>
</dbReference>
<comment type="caution">
    <text evidence="5">The sequence shown here is derived from an EMBL/GenBank/DDBJ whole genome shotgun (WGS) entry which is preliminary data.</text>
</comment>
<dbReference type="GO" id="GO:0006950">
    <property type="term" value="P:response to stress"/>
    <property type="evidence" value="ECO:0007669"/>
    <property type="project" value="TreeGrafter"/>
</dbReference>
<keyword evidence="3" id="KW-0804">Transcription</keyword>
<reference evidence="5 6" key="1">
    <citation type="submission" date="2020-04" db="EMBL/GenBank/DDBJ databases">
        <title>Rhizobium sp. S-51 isolated from soil.</title>
        <authorList>
            <person name="Dahal R.H."/>
        </authorList>
    </citation>
    <scope>NUCLEOTIDE SEQUENCE [LARGE SCALE GENOMIC DNA]</scope>
    <source>
        <strain evidence="5 6">S-51</strain>
    </source>
</reference>
<organism evidence="5 6">
    <name type="scientific">Rhizobium terricola</name>
    <dbReference type="NCBI Taxonomy" id="2728849"/>
    <lineage>
        <taxon>Bacteria</taxon>
        <taxon>Pseudomonadati</taxon>
        <taxon>Pseudomonadota</taxon>
        <taxon>Alphaproteobacteria</taxon>
        <taxon>Hyphomicrobiales</taxon>
        <taxon>Rhizobiaceae</taxon>
        <taxon>Rhizobium/Agrobacterium group</taxon>
        <taxon>Rhizobium</taxon>
    </lineage>
</organism>
<keyword evidence="1" id="KW-0805">Transcription regulation</keyword>
<proteinExistence type="predicted"/>
<dbReference type="AlphaFoldDB" id="A0A7Y0AV66"/>
<dbReference type="PANTHER" id="PTHR33164">
    <property type="entry name" value="TRANSCRIPTIONAL REGULATOR, MARR FAMILY"/>
    <property type="match status" value="1"/>
</dbReference>
<evidence type="ECO:0000259" key="4">
    <source>
        <dbReference type="PROSITE" id="PS50995"/>
    </source>
</evidence>
<dbReference type="SMART" id="SM00347">
    <property type="entry name" value="HTH_MARR"/>
    <property type="match status" value="1"/>
</dbReference>
<dbReference type="PROSITE" id="PS01117">
    <property type="entry name" value="HTH_MARR_1"/>
    <property type="match status" value="1"/>
</dbReference>
<name>A0A7Y0AV66_9HYPH</name>
<dbReference type="Proteomes" id="UP000541470">
    <property type="component" value="Unassembled WGS sequence"/>
</dbReference>
<keyword evidence="2" id="KW-0238">DNA-binding</keyword>
<dbReference type="InterPro" id="IPR039422">
    <property type="entry name" value="MarR/SlyA-like"/>
</dbReference>
<dbReference type="InterPro" id="IPR000835">
    <property type="entry name" value="HTH_MarR-typ"/>
</dbReference>
<dbReference type="Gene3D" id="1.10.10.10">
    <property type="entry name" value="Winged helix-like DNA-binding domain superfamily/Winged helix DNA-binding domain"/>
    <property type="match status" value="1"/>
</dbReference>